<comment type="caution">
    <text evidence="4">The sequence shown here is derived from an EMBL/GenBank/DDBJ whole genome shotgun (WGS) entry which is preliminary data.</text>
</comment>
<accession>A0ABM8PUG4</accession>
<reference evidence="4 5" key="1">
    <citation type="submission" date="2020-11" db="EMBL/GenBank/DDBJ databases">
        <authorList>
            <person name="Lassalle F."/>
        </authorList>
    </citation>
    <scope>NUCLEOTIDE SEQUENCE [LARGE SCALE GENOMIC DNA]</scope>
    <source>
        <strain evidence="4 5">AB21</strain>
    </source>
</reference>
<keyword evidence="1" id="KW-0456">Lyase</keyword>
<dbReference type="Gene3D" id="1.10.8.1080">
    <property type="match status" value="1"/>
</dbReference>
<dbReference type="CDD" id="cd05007">
    <property type="entry name" value="SIS_Etherase"/>
    <property type="match status" value="1"/>
</dbReference>
<name>A0ABM8PUG4_9HYPH</name>
<dbReference type="Pfam" id="PF13580">
    <property type="entry name" value="SIS_2"/>
    <property type="match status" value="1"/>
</dbReference>
<dbReference type="InterPro" id="IPR001347">
    <property type="entry name" value="SIS_dom"/>
</dbReference>
<evidence type="ECO:0000256" key="2">
    <source>
        <dbReference type="ARBA" id="ARBA00023277"/>
    </source>
</evidence>
<dbReference type="InterPro" id="IPR040190">
    <property type="entry name" value="MURQ/GCKR"/>
</dbReference>
<evidence type="ECO:0000313" key="5">
    <source>
        <dbReference type="Proteomes" id="UP000601041"/>
    </source>
</evidence>
<dbReference type="InterPro" id="IPR005488">
    <property type="entry name" value="Etherase_MurQ"/>
</dbReference>
<dbReference type="PROSITE" id="PS51464">
    <property type="entry name" value="SIS"/>
    <property type="match status" value="1"/>
</dbReference>
<dbReference type="SUPFAM" id="SSF53697">
    <property type="entry name" value="SIS domain"/>
    <property type="match status" value="1"/>
</dbReference>
<evidence type="ECO:0000256" key="1">
    <source>
        <dbReference type="ARBA" id="ARBA00023239"/>
    </source>
</evidence>
<organism evidence="4 5">
    <name type="scientific">Pseudorhizobium halotolerans</name>
    <dbReference type="NCBI Taxonomy" id="1233081"/>
    <lineage>
        <taxon>Bacteria</taxon>
        <taxon>Pseudomonadati</taxon>
        <taxon>Pseudomonadota</taxon>
        <taxon>Alphaproteobacteria</taxon>
        <taxon>Hyphomicrobiales</taxon>
        <taxon>Rhizobiaceae</taxon>
        <taxon>Rhizobium/Agrobacterium group</taxon>
        <taxon>Pseudorhizobium</taxon>
    </lineage>
</organism>
<feature type="domain" description="SIS" evidence="3">
    <location>
        <begin position="53"/>
        <end position="214"/>
    </location>
</feature>
<dbReference type="PANTHER" id="PTHR10088:SF4">
    <property type="entry name" value="GLUCOKINASE REGULATORY PROTEIN"/>
    <property type="match status" value="1"/>
</dbReference>
<protein>
    <submittedName>
        <fullName evidence="4">N-acetylmuramic acid 6-phosphate etherase</fullName>
    </submittedName>
</protein>
<dbReference type="InterPro" id="IPR046348">
    <property type="entry name" value="SIS_dom_sf"/>
</dbReference>
<keyword evidence="2" id="KW-0119">Carbohydrate metabolism</keyword>
<dbReference type="Gene3D" id="3.40.50.10490">
    <property type="entry name" value="Glucose-6-phosphate isomerase like protein, domain 1"/>
    <property type="match status" value="1"/>
</dbReference>
<proteinExistence type="predicted"/>
<dbReference type="NCBIfam" id="NF003915">
    <property type="entry name" value="PRK05441.1"/>
    <property type="match status" value="1"/>
</dbReference>
<evidence type="ECO:0000259" key="3">
    <source>
        <dbReference type="PROSITE" id="PS51464"/>
    </source>
</evidence>
<gene>
    <name evidence="4" type="ORF">RHAB21_03988</name>
</gene>
<keyword evidence="5" id="KW-1185">Reference proteome</keyword>
<dbReference type="PANTHER" id="PTHR10088">
    <property type="entry name" value="GLUCOKINASE REGULATORY PROTEIN"/>
    <property type="match status" value="1"/>
</dbReference>
<sequence length="304" mass="30931">MSGTATEARHEGAGGLDTRPPHEILRLLAAGQQAAAAAVDAAIPAIEAGSELMAQALRAGRRIVYAGAGSSGLMAMADALELPGTYGIPKERIVILLAGGVASLSDLAGSPEDDVEQALTDAASIEQGDCVICVSASGSTPYALAVAESAKGRGAQVIAIANNSGAALFADADVPILLQTPPEVIAGSTRMGAGTAQKIAFNMLSTLAAVRLGHVHDGHMVNLHPDNIKLQARATRMVSDIAGVAMDEAGPLLDRAGGSVKVAVLLAAGMPDIESARQALHRNGEVLRTTLAEFKTNNGFHKRA</sequence>
<dbReference type="RefSeq" id="WP_142589035.1">
    <property type="nucleotide sequence ID" value="NZ_CABFWE030000011.1"/>
</dbReference>
<evidence type="ECO:0000313" key="4">
    <source>
        <dbReference type="EMBL" id="CAD7049053.1"/>
    </source>
</evidence>
<dbReference type="Proteomes" id="UP000601041">
    <property type="component" value="Unassembled WGS sequence"/>
</dbReference>
<dbReference type="EMBL" id="CABFWE030000011">
    <property type="protein sequence ID" value="CAD7049053.1"/>
    <property type="molecule type" value="Genomic_DNA"/>
</dbReference>